<comment type="caution">
    <text evidence="7">The sequence shown here is derived from an EMBL/GenBank/DDBJ whole genome shotgun (WGS) entry which is preliminary data.</text>
</comment>
<dbReference type="InterPro" id="IPR040315">
    <property type="entry name" value="WDR46/Utp7"/>
</dbReference>
<dbReference type="InterPro" id="IPR001680">
    <property type="entry name" value="WD40_rpt"/>
</dbReference>
<dbReference type="InterPro" id="IPR019775">
    <property type="entry name" value="WD40_repeat_CS"/>
</dbReference>
<keyword evidence="3" id="KW-0677">Repeat</keyword>
<dbReference type="Pfam" id="PF08149">
    <property type="entry name" value="BING4CT"/>
    <property type="match status" value="1"/>
</dbReference>
<dbReference type="EMBL" id="JARBHB010000009">
    <property type="protein sequence ID" value="KAJ8875085.1"/>
    <property type="molecule type" value="Genomic_DNA"/>
</dbReference>
<dbReference type="PROSITE" id="PS50294">
    <property type="entry name" value="WD_REPEATS_REGION"/>
    <property type="match status" value="1"/>
</dbReference>
<gene>
    <name evidence="7" type="ORF">PR048_022976</name>
</gene>
<keyword evidence="4" id="KW-0539">Nucleus</keyword>
<protein>
    <recommendedName>
        <fullName evidence="6">BING4 C-terminal domain-containing protein</fullName>
    </recommendedName>
</protein>
<dbReference type="InterPro" id="IPR036322">
    <property type="entry name" value="WD40_repeat_dom_sf"/>
</dbReference>
<feature type="repeat" description="WD" evidence="5">
    <location>
        <begin position="273"/>
        <end position="307"/>
    </location>
</feature>
<evidence type="ECO:0000313" key="8">
    <source>
        <dbReference type="Proteomes" id="UP001159363"/>
    </source>
</evidence>
<dbReference type="PANTHER" id="PTHR14085">
    <property type="entry name" value="WD-REPEAT PROTEIN BING4"/>
    <property type="match status" value="1"/>
</dbReference>
<reference evidence="7 8" key="1">
    <citation type="submission" date="2023-02" db="EMBL/GenBank/DDBJ databases">
        <title>LHISI_Scaffold_Assembly.</title>
        <authorList>
            <person name="Stuart O.P."/>
            <person name="Cleave R."/>
            <person name="Magrath M.J.L."/>
            <person name="Mikheyev A.S."/>
        </authorList>
    </citation>
    <scope>NUCLEOTIDE SEQUENCE [LARGE SCALE GENOMIC DNA]</scope>
    <source>
        <strain evidence="7">Daus_M_001</strain>
        <tissue evidence="7">Leg muscle</tissue>
    </source>
</reference>
<keyword evidence="2 5" id="KW-0853">WD repeat</keyword>
<dbReference type="PROSITE" id="PS00678">
    <property type="entry name" value="WD_REPEATS_1"/>
    <property type="match status" value="1"/>
</dbReference>
<dbReference type="PANTHER" id="PTHR14085:SF3">
    <property type="entry name" value="WD REPEAT-CONTAINING PROTEIN 46"/>
    <property type="match status" value="1"/>
</dbReference>
<dbReference type="Proteomes" id="UP001159363">
    <property type="component" value="Chromosome 8"/>
</dbReference>
<sequence>MRRRLTTSAKVSVNKYIGRPQVEKTEMELYSRGAGPDLSGVKSRAHAKKLKKRERDIEFSAQQTVRTDILLSEESGYLQADEGEVTTQFTQRQIADSVDITSATKRFDLNLREFGPYRMNYTRNGRFLLLGGKRGHVAAMDWVTKKLMCEINVMEEVFDVRWLHQETMFAVAQKQWVYMYDKQGIELHCLKKLNRVLRMEYLPYHFLLTTASELGYLSWLDISIGKIVSEFNSRMGRLNIMAQNPFNAVVCLGHAKGVVTMWSPNMREPLAKVMCHPRPIQSIAIDNEGRYMATAAVDRGLRIWDIRKFDGSVVNYKLRSSPSSMSFSQRRMLSLGMGNIVEVYRDCCKTTAERAYLRHRLPRTVGNMQFCPYEDVLGVATAVGFSSLLVPGSGEPNFDALESNPYQSKSQRKEAEVKALLEKIPHDMITLDPAAITEIDVPTLQDKVEATKKLLVSRFADMELKTDCVADNIPCLLCIRVLKGLRETHFLKGVGVVAVTRGMLPVGSLVDIILGSDTAWCAKDMRTDET</sequence>
<dbReference type="Gene3D" id="2.130.10.10">
    <property type="entry name" value="YVTN repeat-like/Quinoprotein amine dehydrogenase"/>
    <property type="match status" value="1"/>
</dbReference>
<dbReference type="SMART" id="SM01033">
    <property type="entry name" value="BING4CT"/>
    <property type="match status" value="1"/>
</dbReference>
<dbReference type="InterPro" id="IPR012952">
    <property type="entry name" value="BING4_C_dom"/>
</dbReference>
<evidence type="ECO:0000256" key="5">
    <source>
        <dbReference type="PROSITE-ProRule" id="PRU00221"/>
    </source>
</evidence>
<evidence type="ECO:0000256" key="2">
    <source>
        <dbReference type="ARBA" id="ARBA00022574"/>
    </source>
</evidence>
<evidence type="ECO:0000256" key="3">
    <source>
        <dbReference type="ARBA" id="ARBA00022737"/>
    </source>
</evidence>
<name>A0ABQ9GSV0_9NEOP</name>
<dbReference type="PROSITE" id="PS50082">
    <property type="entry name" value="WD_REPEATS_2"/>
    <property type="match status" value="1"/>
</dbReference>
<comment type="subcellular location">
    <subcellularLocation>
        <location evidence="1">Nucleus</location>
        <location evidence="1">Nucleolus</location>
    </subcellularLocation>
</comment>
<dbReference type="SUPFAM" id="SSF50978">
    <property type="entry name" value="WD40 repeat-like"/>
    <property type="match status" value="1"/>
</dbReference>
<accession>A0ABQ9GSV0</accession>
<dbReference type="SMART" id="SM00320">
    <property type="entry name" value="WD40"/>
    <property type="match status" value="2"/>
</dbReference>
<dbReference type="InterPro" id="IPR015943">
    <property type="entry name" value="WD40/YVTN_repeat-like_dom_sf"/>
</dbReference>
<evidence type="ECO:0000256" key="4">
    <source>
        <dbReference type="ARBA" id="ARBA00023242"/>
    </source>
</evidence>
<evidence type="ECO:0000256" key="1">
    <source>
        <dbReference type="ARBA" id="ARBA00004604"/>
    </source>
</evidence>
<evidence type="ECO:0000259" key="6">
    <source>
        <dbReference type="SMART" id="SM01033"/>
    </source>
</evidence>
<organism evidence="7 8">
    <name type="scientific">Dryococelus australis</name>
    <dbReference type="NCBI Taxonomy" id="614101"/>
    <lineage>
        <taxon>Eukaryota</taxon>
        <taxon>Metazoa</taxon>
        <taxon>Ecdysozoa</taxon>
        <taxon>Arthropoda</taxon>
        <taxon>Hexapoda</taxon>
        <taxon>Insecta</taxon>
        <taxon>Pterygota</taxon>
        <taxon>Neoptera</taxon>
        <taxon>Polyneoptera</taxon>
        <taxon>Phasmatodea</taxon>
        <taxon>Verophasmatodea</taxon>
        <taxon>Anareolatae</taxon>
        <taxon>Phasmatidae</taxon>
        <taxon>Eurycanthinae</taxon>
        <taxon>Dryococelus</taxon>
    </lineage>
</organism>
<evidence type="ECO:0000313" key="7">
    <source>
        <dbReference type="EMBL" id="KAJ8875085.1"/>
    </source>
</evidence>
<feature type="domain" description="BING4 C-terminal" evidence="6">
    <location>
        <begin position="355"/>
        <end position="433"/>
    </location>
</feature>
<proteinExistence type="predicted"/>
<keyword evidence="8" id="KW-1185">Reference proteome</keyword>